<feature type="compositionally biased region" description="Basic residues" evidence="1">
    <location>
        <begin position="199"/>
        <end position="208"/>
    </location>
</feature>
<dbReference type="EMBL" id="JAULSU010000003">
    <property type="protein sequence ID" value="KAK0624421.1"/>
    <property type="molecule type" value="Genomic_DNA"/>
</dbReference>
<dbReference type="Proteomes" id="UP001175000">
    <property type="component" value="Unassembled WGS sequence"/>
</dbReference>
<reference evidence="4" key="1">
    <citation type="submission" date="2023-06" db="EMBL/GenBank/DDBJ databases">
        <title>Genome-scale phylogeny and comparative genomics of the fungal order Sordariales.</title>
        <authorList>
            <consortium name="Lawrence Berkeley National Laboratory"/>
            <person name="Hensen N."/>
            <person name="Bonometti L."/>
            <person name="Westerberg I."/>
            <person name="Brannstrom I.O."/>
            <person name="Guillou S."/>
            <person name="Cros-Aarteil S."/>
            <person name="Calhoun S."/>
            <person name="Haridas S."/>
            <person name="Kuo A."/>
            <person name="Mondo S."/>
            <person name="Pangilinan J."/>
            <person name="Riley R."/>
            <person name="Labutti K."/>
            <person name="Andreopoulos B."/>
            <person name="Lipzen A."/>
            <person name="Chen C."/>
            <person name="Yanf M."/>
            <person name="Daum C."/>
            <person name="Ng V."/>
            <person name="Clum A."/>
            <person name="Steindorff A."/>
            <person name="Ohm R."/>
            <person name="Martin F."/>
            <person name="Silar P."/>
            <person name="Natvig D."/>
            <person name="Lalanne C."/>
            <person name="Gautier V."/>
            <person name="Ament-Velasquez S.L."/>
            <person name="Kruys A."/>
            <person name="Hutchinson M.I."/>
            <person name="Powell A.J."/>
            <person name="Barry K."/>
            <person name="Miller A.N."/>
            <person name="Grigoriev I.V."/>
            <person name="Debuchy R."/>
            <person name="Gladieux P."/>
            <person name="Thoren M.H."/>
            <person name="Johannesson H."/>
        </authorList>
    </citation>
    <scope>NUCLEOTIDE SEQUENCE</scope>
    <source>
        <strain evidence="4">CBS 606.72</strain>
    </source>
</reference>
<evidence type="ECO:0000256" key="2">
    <source>
        <dbReference type="SAM" id="SignalP"/>
    </source>
</evidence>
<feature type="domain" description="WD-like" evidence="3">
    <location>
        <begin position="89"/>
        <end position="193"/>
    </location>
</feature>
<sequence>MRLLPAIATGASLFVLAKFTTAASSRPFPPTSAFAPNWIVSSSVSTPFGELAVHSVSSSAPALSRRDPSNRDPAYFSPYAPYATCSPWELECSYRAAPLVHTCDALFRAFASVRDLHLAENDRALCLHGPGIGQCCISWSKPLGRGMQPKFLLDPAEKVRYGCVERQNMAGLVRNVDFGVCVTVCLSSKPKECKEKKEDKKKKKKKKKGEVEDGEEYPQ</sequence>
<dbReference type="AlphaFoldDB" id="A0AA39WZF1"/>
<organism evidence="4 5">
    <name type="scientific">Immersiella caudata</name>
    <dbReference type="NCBI Taxonomy" id="314043"/>
    <lineage>
        <taxon>Eukaryota</taxon>
        <taxon>Fungi</taxon>
        <taxon>Dikarya</taxon>
        <taxon>Ascomycota</taxon>
        <taxon>Pezizomycotina</taxon>
        <taxon>Sordariomycetes</taxon>
        <taxon>Sordariomycetidae</taxon>
        <taxon>Sordariales</taxon>
        <taxon>Lasiosphaeriaceae</taxon>
        <taxon>Immersiella</taxon>
    </lineage>
</organism>
<feature type="chain" id="PRO_5041366777" description="WD-like domain-containing protein" evidence="2">
    <location>
        <begin position="23"/>
        <end position="219"/>
    </location>
</feature>
<gene>
    <name evidence="4" type="ORF">B0T14DRAFT_495690</name>
</gene>
<protein>
    <recommendedName>
        <fullName evidence="3">WD-like domain-containing protein</fullName>
    </recommendedName>
</protein>
<feature type="region of interest" description="Disordered" evidence="1">
    <location>
        <begin position="191"/>
        <end position="219"/>
    </location>
</feature>
<keyword evidence="2" id="KW-0732">Signal</keyword>
<name>A0AA39WZF1_9PEZI</name>
<accession>A0AA39WZF1</accession>
<evidence type="ECO:0000313" key="5">
    <source>
        <dbReference type="Proteomes" id="UP001175000"/>
    </source>
</evidence>
<evidence type="ECO:0000256" key="1">
    <source>
        <dbReference type="SAM" id="MobiDB-lite"/>
    </source>
</evidence>
<evidence type="ECO:0000259" key="3">
    <source>
        <dbReference type="Pfam" id="PF20493"/>
    </source>
</evidence>
<keyword evidence="5" id="KW-1185">Reference proteome</keyword>
<feature type="signal peptide" evidence="2">
    <location>
        <begin position="1"/>
        <end position="22"/>
    </location>
</feature>
<proteinExistence type="predicted"/>
<dbReference type="InterPro" id="IPR046925">
    <property type="entry name" value="WD-like_fungi"/>
</dbReference>
<comment type="caution">
    <text evidence="4">The sequence shown here is derived from an EMBL/GenBank/DDBJ whole genome shotgun (WGS) entry which is preliminary data.</text>
</comment>
<dbReference type="Pfam" id="PF20493">
    <property type="entry name" value="WD-like_fungi"/>
    <property type="match status" value="1"/>
</dbReference>
<evidence type="ECO:0000313" key="4">
    <source>
        <dbReference type="EMBL" id="KAK0624421.1"/>
    </source>
</evidence>